<evidence type="ECO:0000313" key="2">
    <source>
        <dbReference type="Proteomes" id="UP000440714"/>
    </source>
</evidence>
<accession>A0A5M0ZBG7</accession>
<proteinExistence type="predicted"/>
<dbReference type="EMBL" id="AAKYAN010000001">
    <property type="protein sequence ID" value="ECW8953940.1"/>
    <property type="molecule type" value="Genomic_DNA"/>
</dbReference>
<evidence type="ECO:0000313" key="1">
    <source>
        <dbReference type="EMBL" id="ECW8953940.1"/>
    </source>
</evidence>
<organism evidence="1 2">
    <name type="scientific">Campylobacter lari</name>
    <dbReference type="NCBI Taxonomy" id="201"/>
    <lineage>
        <taxon>Bacteria</taxon>
        <taxon>Pseudomonadati</taxon>
        <taxon>Campylobacterota</taxon>
        <taxon>Epsilonproteobacteria</taxon>
        <taxon>Campylobacterales</taxon>
        <taxon>Campylobacteraceae</taxon>
        <taxon>Campylobacter</taxon>
    </lineage>
</organism>
<dbReference type="RefSeq" id="WP_039641740.1">
    <property type="nucleotide sequence ID" value="NZ_CP176590.1"/>
</dbReference>
<comment type="caution">
    <text evidence="1">The sequence shown here is derived from an EMBL/GenBank/DDBJ whole genome shotgun (WGS) entry which is preliminary data.</text>
</comment>
<name>A0A5M0ZBG7_CAMLA</name>
<reference evidence="1 2" key="1">
    <citation type="submission" date="2019-09" db="EMBL/GenBank/DDBJ databases">
        <authorList>
            <consortium name="PulseNet: The National Subtyping Network for Foodborne Disease Surveillance"/>
            <person name="Tarr C.L."/>
            <person name="Trees E."/>
            <person name="Katz L.S."/>
            <person name="Carleton-Romer H.A."/>
            <person name="Stroika S."/>
            <person name="Kucerova Z."/>
            <person name="Roache K.F."/>
            <person name="Sabol A.L."/>
            <person name="Besser J."/>
            <person name="Gerner-Smidt P."/>
        </authorList>
    </citation>
    <scope>NUCLEOTIDE SEQUENCE [LARGE SCALE GENOMIC DNA]</scope>
    <source>
        <strain evidence="1 2">PNUSAC011760</strain>
    </source>
</reference>
<dbReference type="Proteomes" id="UP000440714">
    <property type="component" value="Unassembled WGS sequence"/>
</dbReference>
<sequence length="148" mass="17633">MKKIFEEEISILQANMLKACLKYVNYQVDVVYIYCCNEDGTLLGDYFYKINNKMYMKHKINEAFNDYSFDVSSDSQGIVLDVLLTNIEAIERLCKRCNQKIPTEMKIIYNLKTNELNINYAYQNIWSEELIKLPQHIVQNWFDELKMN</sequence>
<gene>
    <name evidence="1" type="ORF">F5R70_00560</name>
</gene>
<dbReference type="AlphaFoldDB" id="A0A5M0ZBG7"/>
<protein>
    <submittedName>
        <fullName evidence="1">DUF600 domain-containing protein</fullName>
    </submittedName>
</protein>